<dbReference type="EMBL" id="CP026105">
    <property type="protein sequence ID" value="AUT67724.1"/>
    <property type="molecule type" value="Genomic_DNA"/>
</dbReference>
<name>A0AAN1J574_9BURK</name>
<evidence type="ECO:0000313" key="2">
    <source>
        <dbReference type="EMBL" id="AUT67724.1"/>
    </source>
</evidence>
<dbReference type="KEGG" id="phs:C2L64_04765"/>
<evidence type="ECO:0000313" key="3">
    <source>
        <dbReference type="Proteomes" id="UP000236649"/>
    </source>
</evidence>
<dbReference type="Proteomes" id="UP000236649">
    <property type="component" value="Chromosome 1"/>
</dbReference>
<proteinExistence type="predicted"/>
<accession>A0AAN1J574</accession>
<protein>
    <submittedName>
        <fullName evidence="2">Uncharacterized protein</fullName>
    </submittedName>
</protein>
<reference evidence="2 3" key="1">
    <citation type="submission" date="2018-01" db="EMBL/GenBank/DDBJ databases">
        <title>Species boundaries and ecological features among Paraburkholderia terrae DSMZ17804T, P. hospita DSMZ17164T and P. caribensis DSMZ13236T.</title>
        <authorList>
            <person name="Pratama A.A."/>
        </authorList>
    </citation>
    <scope>NUCLEOTIDE SEQUENCE [LARGE SCALE GENOMIC DNA]</scope>
    <source>
        <strain evidence="2 3">DSM 17164</strain>
    </source>
</reference>
<sequence>MDTSAFGNKGSFDDSIQNRAQTERNRRSAIGMTRWRSMLFHVHGALRCDSIAISDASLYRGSVREKASQYAAAR</sequence>
<feature type="region of interest" description="Disordered" evidence="1">
    <location>
        <begin position="1"/>
        <end position="28"/>
    </location>
</feature>
<organism evidence="2 3">
    <name type="scientific">Paraburkholderia hospita</name>
    <dbReference type="NCBI Taxonomy" id="169430"/>
    <lineage>
        <taxon>Bacteria</taxon>
        <taxon>Pseudomonadati</taxon>
        <taxon>Pseudomonadota</taxon>
        <taxon>Betaproteobacteria</taxon>
        <taxon>Burkholderiales</taxon>
        <taxon>Burkholderiaceae</taxon>
        <taxon>Paraburkholderia</taxon>
    </lineage>
</organism>
<evidence type="ECO:0000256" key="1">
    <source>
        <dbReference type="SAM" id="MobiDB-lite"/>
    </source>
</evidence>
<gene>
    <name evidence="2" type="ORF">C2L64_04765</name>
</gene>
<dbReference type="AlphaFoldDB" id="A0AAN1J574"/>